<organism evidence="1 2">
    <name type="scientific">Cafeteria roenbergensis virus (strain BV-PW1)</name>
    <name type="common">CroV</name>
    <dbReference type="NCBI Taxonomy" id="693272"/>
    <lineage>
        <taxon>Viruses</taxon>
        <taxon>Varidnaviria</taxon>
        <taxon>Bamfordvirae</taxon>
        <taxon>Nucleocytoviricota</taxon>
        <taxon>Megaviricetes</taxon>
        <taxon>Imitervirales</taxon>
        <taxon>Mimiviridae</taxon>
        <taxon>Aliimimivirinae</taxon>
        <taxon>Rheavirus</taxon>
        <taxon>Rheavirus sinusmexicani</taxon>
    </lineage>
</organism>
<dbReference type="EMBL" id="GU244497">
    <property type="protein sequence ID" value="ADO67553.1"/>
    <property type="molecule type" value="Genomic_DNA"/>
</dbReference>
<organismHost>
    <name type="scientific">Cafeteria roenbergensis</name>
    <name type="common">Marine flagellate</name>
    <dbReference type="NCBI Taxonomy" id="33653"/>
</organismHost>
<gene>
    <name evidence="1" type="ORF">crov519</name>
</gene>
<dbReference type="RefSeq" id="YP_003970152.1">
    <property type="nucleotide sequence ID" value="NC_014637.1"/>
</dbReference>
<name>E3T5U0_CROVB</name>
<dbReference type="KEGG" id="vg:9887922"/>
<sequence>METLNFEEFITFIKDYKIQNHFYNKHLSGKQTNNNINLSIIDINYKDNNISINNFNKDRLEMIKNNKGIHSIFLRILDNKDKFLDNELEIIKSVKNLIIETYNENTTFKIYSEKHDDRQILGFVHNKTENKFYKANYWNFILKPELKIMNLSLGYNKNKTESNKYFITLNDIINNSNFNHIIWNLENIYNYVFINKIGPSTTLIINDKIITDNNRPNNPIIILTTNIILINLTYLILKNHLNTNNFKITLNESEIIIKRKHNKKFNIEKVSISNWIPIENNKYSIIPGFIPQYKNNYKHIYINLKDYNFKDYNNLIDLANKINKLI</sequence>
<protein>
    <submittedName>
        <fullName evidence="1">Uncharacterized protein</fullName>
    </submittedName>
</protein>
<evidence type="ECO:0000313" key="2">
    <source>
        <dbReference type="Proteomes" id="UP000029781"/>
    </source>
</evidence>
<dbReference type="Proteomes" id="UP000029781">
    <property type="component" value="Segment"/>
</dbReference>
<proteinExistence type="predicted"/>
<accession>E3T5U0</accession>
<evidence type="ECO:0000313" key="1">
    <source>
        <dbReference type="EMBL" id="ADO67553.1"/>
    </source>
</evidence>
<keyword evidence="2" id="KW-1185">Reference proteome</keyword>
<reference evidence="1 2" key="1">
    <citation type="journal article" date="2010" name="Proc. Natl. Acad. Sci. U.S.A.">
        <title>Giant virus with a remarkable complement of genes infects marine zooplankton.</title>
        <authorList>
            <person name="Fischer M.G."/>
            <person name="Allen M.J."/>
            <person name="Wilson W.H."/>
            <person name="Suttle C.A."/>
        </authorList>
    </citation>
    <scope>NUCLEOTIDE SEQUENCE [LARGE SCALE GENOMIC DNA]</scope>
    <source>
        <strain evidence="1 2">BV-PW1</strain>
    </source>
</reference>
<dbReference type="GeneID" id="9887922"/>